<dbReference type="InterPro" id="IPR029063">
    <property type="entry name" value="SAM-dependent_MTases_sf"/>
</dbReference>
<dbReference type="Proteomes" id="UP001306668">
    <property type="component" value="Unassembled WGS sequence"/>
</dbReference>
<comment type="caution">
    <text evidence="11">The sequence shown here is derived from an EMBL/GenBank/DDBJ whole genome shotgun (WGS) entry which is preliminary data.</text>
</comment>
<dbReference type="InterPro" id="IPR003356">
    <property type="entry name" value="DNA_methylase_A-5"/>
</dbReference>
<dbReference type="PANTHER" id="PTHR42998">
    <property type="entry name" value="TYPE I RESTRICTION ENZYME HINDVIIP M PROTEIN-RELATED"/>
    <property type="match status" value="1"/>
</dbReference>
<evidence type="ECO:0000313" key="11">
    <source>
        <dbReference type="EMBL" id="GMR26033.1"/>
    </source>
</evidence>
<dbReference type="Pfam" id="PF12161">
    <property type="entry name" value="HsdM_N"/>
    <property type="match status" value="1"/>
</dbReference>
<dbReference type="PANTHER" id="PTHR42998:SF1">
    <property type="entry name" value="TYPE I RESTRICTION ENZYME HINDI METHYLASE SUBUNIT"/>
    <property type="match status" value="1"/>
</dbReference>
<evidence type="ECO:0000256" key="3">
    <source>
        <dbReference type="ARBA" id="ARBA00022603"/>
    </source>
</evidence>
<dbReference type="InterPro" id="IPR052916">
    <property type="entry name" value="Type-I_RE_MTase_Subunit"/>
</dbReference>
<keyword evidence="3" id="KW-0489">Methyltransferase</keyword>
<evidence type="ECO:0000259" key="10">
    <source>
        <dbReference type="Pfam" id="PF12161"/>
    </source>
</evidence>
<dbReference type="Gene3D" id="1.20.1260.30">
    <property type="match status" value="1"/>
</dbReference>
<proteinExistence type="inferred from homology"/>
<keyword evidence="5" id="KW-0949">S-adenosyl-L-methionine</keyword>
<dbReference type="EC" id="2.1.1.72" evidence="2"/>
<dbReference type="EMBL" id="BTRJ01000002">
    <property type="protein sequence ID" value="GMR26033.1"/>
    <property type="molecule type" value="Genomic_DNA"/>
</dbReference>
<evidence type="ECO:0000313" key="12">
    <source>
        <dbReference type="Proteomes" id="UP001306668"/>
    </source>
</evidence>
<dbReference type="PRINTS" id="PR00507">
    <property type="entry name" value="N12N6MTFRASE"/>
</dbReference>
<comment type="catalytic activity">
    <reaction evidence="7">
        <text>a 2'-deoxyadenosine in DNA + S-adenosyl-L-methionine = an N(6)-methyl-2'-deoxyadenosine in DNA + S-adenosyl-L-homocysteine + H(+)</text>
        <dbReference type="Rhea" id="RHEA:15197"/>
        <dbReference type="Rhea" id="RHEA-COMP:12418"/>
        <dbReference type="Rhea" id="RHEA-COMP:12419"/>
        <dbReference type="ChEBI" id="CHEBI:15378"/>
        <dbReference type="ChEBI" id="CHEBI:57856"/>
        <dbReference type="ChEBI" id="CHEBI:59789"/>
        <dbReference type="ChEBI" id="CHEBI:90615"/>
        <dbReference type="ChEBI" id="CHEBI:90616"/>
        <dbReference type="EC" id="2.1.1.72"/>
    </reaction>
</comment>
<dbReference type="RefSeq" id="WP_242898896.1">
    <property type="nucleotide sequence ID" value="NZ_BTRJ01000002.1"/>
</dbReference>
<evidence type="ECO:0000256" key="4">
    <source>
        <dbReference type="ARBA" id="ARBA00022679"/>
    </source>
</evidence>
<evidence type="ECO:0000256" key="2">
    <source>
        <dbReference type="ARBA" id="ARBA00011900"/>
    </source>
</evidence>
<feature type="domain" description="N6 adenine-specific DNA methyltransferase N-terminal" evidence="10">
    <location>
        <begin position="9"/>
        <end position="146"/>
    </location>
</feature>
<feature type="domain" description="DNA methylase adenine-specific" evidence="9">
    <location>
        <begin position="157"/>
        <end position="442"/>
    </location>
</feature>
<evidence type="ECO:0000256" key="7">
    <source>
        <dbReference type="ARBA" id="ARBA00047942"/>
    </source>
</evidence>
<evidence type="ECO:0000256" key="6">
    <source>
        <dbReference type="ARBA" id="ARBA00022747"/>
    </source>
</evidence>
<name>A0ABQ6Q8L4_9GAMM</name>
<accession>A0ABQ6Q8L4</accession>
<dbReference type="InterPro" id="IPR022749">
    <property type="entry name" value="D12N6_MeTrfase_N"/>
</dbReference>
<keyword evidence="4" id="KW-0808">Transferase</keyword>
<evidence type="ECO:0000256" key="5">
    <source>
        <dbReference type="ARBA" id="ARBA00022691"/>
    </source>
</evidence>
<keyword evidence="12" id="KW-1185">Reference proteome</keyword>
<keyword evidence="6" id="KW-0680">Restriction system</keyword>
<dbReference type="Gene3D" id="3.40.50.150">
    <property type="entry name" value="Vaccinia Virus protein VP39"/>
    <property type="match status" value="1"/>
</dbReference>
<reference evidence="12" key="1">
    <citation type="submission" date="2023-07" db="EMBL/GenBank/DDBJ databases">
        <title>Genome sequence of Stenotrophomonas sp. Alg010 isolated from Sargassum waste.</title>
        <authorList>
            <person name="Mohapatra"/>
            <person name="B.R."/>
        </authorList>
    </citation>
    <scope>NUCLEOTIDE SEQUENCE [LARGE SCALE GENOMIC DNA]</scope>
    <source>
        <strain evidence="12">Alg010</strain>
    </source>
</reference>
<evidence type="ECO:0000256" key="1">
    <source>
        <dbReference type="ARBA" id="ARBA00006594"/>
    </source>
</evidence>
<evidence type="ECO:0000256" key="8">
    <source>
        <dbReference type="SAM" id="Coils"/>
    </source>
</evidence>
<comment type="similarity">
    <text evidence="1">Belongs to the N(4)/N(6)-methyltransferase family.</text>
</comment>
<gene>
    <name evidence="11" type="ORF">STENOSP10_02520</name>
</gene>
<sequence length="704" mass="78863">MNRDQLKKLENDLWSAADKLRANSDLKASEYSTPVLGLIFLKFADNKYRQHQAAIEQEFKKLQGTRRERTLEEIAIEKCGFYLDAKARYDYLLNLPEKENIAKAIRAAMASIENTKPELLGVLPQEEYDRFTRSPKNQHIPKDLLKLFSDIPVDATGDVFGQIYEYFLANFALSEGQGGGEFFTPRSVVKLMTEIIEPHGGKVFDPACGSGGMFVQSADFILQHQADKAADLDVFVCGTEKTLETVKLAKMNLAVNNLRGDIKQANTYYEDPFNAFGAFDYVMANPPFNVDDVTLDAVEKDRRFNTYGVPRNKTKAKAAAGKDGKEKAVETVPNGNYLWINLFATSLKEGGRAALVMANSASDARHSEADIRRTLIEQNLIYGMLTLPSNLFYTVTLPATLWFFDKGKTDDKVLFIDARNIFTQVDRAHRELSDEQIQNIALIPRLHKGRRQEFVDQVDRYLHQGMAQLKEAAEHLPALSDRLLAVLAEEAADTQTSQAAREAVAALQAQWGQLVALALAQDQHERTRGQKHSVEERNQAQHLLRAQFAPFFTGQHAAVKALDKAIREMDKRKAEAAKLEGKRATANRQTKGVKAAVQALHDELKAAELYYQHVSWLQERFPKAAYEDVTGLCKLASREEIAEKDWSLNPGRYVGVVIEEDGKTEEEFLADLQASMDVLDELDGAALRLKAVIDANLKTICEAG</sequence>
<dbReference type="InterPro" id="IPR038333">
    <property type="entry name" value="T1MK-like_N_sf"/>
</dbReference>
<organism evidence="11 12">
    <name type="scientific">Stenotrophomonas sepilia</name>
    <dbReference type="NCBI Taxonomy" id="2860290"/>
    <lineage>
        <taxon>Bacteria</taxon>
        <taxon>Pseudomonadati</taxon>
        <taxon>Pseudomonadota</taxon>
        <taxon>Gammaproteobacteria</taxon>
        <taxon>Lysobacterales</taxon>
        <taxon>Lysobacteraceae</taxon>
        <taxon>Stenotrophomonas</taxon>
        <taxon>Stenotrophomonas maltophilia group</taxon>
    </lineage>
</organism>
<feature type="coiled-coil region" evidence="8">
    <location>
        <begin position="562"/>
        <end position="589"/>
    </location>
</feature>
<dbReference type="Pfam" id="PF02384">
    <property type="entry name" value="N6_Mtase"/>
    <property type="match status" value="1"/>
</dbReference>
<evidence type="ECO:0000259" key="9">
    <source>
        <dbReference type="Pfam" id="PF02384"/>
    </source>
</evidence>
<keyword evidence="8" id="KW-0175">Coiled coil</keyword>
<protein>
    <recommendedName>
        <fullName evidence="2">site-specific DNA-methyltransferase (adenine-specific)</fullName>
        <ecNumber evidence="2">2.1.1.72</ecNumber>
    </recommendedName>
</protein>
<dbReference type="SUPFAM" id="SSF53335">
    <property type="entry name" value="S-adenosyl-L-methionine-dependent methyltransferases"/>
    <property type="match status" value="1"/>
</dbReference>